<accession>A0A363NXE1</accession>
<evidence type="ECO:0000313" key="3">
    <source>
        <dbReference type="Proteomes" id="UP000250831"/>
    </source>
</evidence>
<protein>
    <submittedName>
        <fullName evidence="2">Oxidoreductase</fullName>
    </submittedName>
</protein>
<dbReference type="InterPro" id="IPR023210">
    <property type="entry name" value="NADP_OxRdtase_dom"/>
</dbReference>
<dbReference type="Proteomes" id="UP000250831">
    <property type="component" value="Unassembled WGS sequence"/>
</dbReference>
<dbReference type="OrthoDB" id="9773828at2"/>
<dbReference type="Gene3D" id="3.20.20.100">
    <property type="entry name" value="NADP-dependent oxidoreductase domain"/>
    <property type="match status" value="1"/>
</dbReference>
<dbReference type="RefSeq" id="WP_108633665.1">
    <property type="nucleotide sequence ID" value="NZ_QCXX01000002.1"/>
</dbReference>
<name>A0A363NXE1_9SPHI</name>
<dbReference type="AlphaFoldDB" id="A0A363NXE1"/>
<dbReference type="PRINTS" id="PR00069">
    <property type="entry name" value="ALDKETRDTASE"/>
</dbReference>
<dbReference type="GO" id="GO:0016491">
    <property type="term" value="F:oxidoreductase activity"/>
    <property type="evidence" value="ECO:0007669"/>
    <property type="project" value="InterPro"/>
</dbReference>
<dbReference type="InterPro" id="IPR053135">
    <property type="entry name" value="AKR2_Oxidoreductase"/>
</dbReference>
<dbReference type="InterPro" id="IPR036812">
    <property type="entry name" value="NAD(P)_OxRdtase_dom_sf"/>
</dbReference>
<dbReference type="CDD" id="cd19086">
    <property type="entry name" value="AKR_AKR11C1"/>
    <property type="match status" value="1"/>
</dbReference>
<evidence type="ECO:0000313" key="2">
    <source>
        <dbReference type="EMBL" id="PUV25331.1"/>
    </source>
</evidence>
<keyword evidence="3" id="KW-1185">Reference proteome</keyword>
<evidence type="ECO:0000259" key="1">
    <source>
        <dbReference type="Pfam" id="PF00248"/>
    </source>
</evidence>
<dbReference type="EMBL" id="QCXX01000002">
    <property type="protein sequence ID" value="PUV25331.1"/>
    <property type="molecule type" value="Genomic_DNA"/>
</dbReference>
<organism evidence="2 3">
    <name type="scientific">Sphingobacterium athyrii</name>
    <dbReference type="NCBI Taxonomy" id="2152717"/>
    <lineage>
        <taxon>Bacteria</taxon>
        <taxon>Pseudomonadati</taxon>
        <taxon>Bacteroidota</taxon>
        <taxon>Sphingobacteriia</taxon>
        <taxon>Sphingobacteriales</taxon>
        <taxon>Sphingobacteriaceae</taxon>
        <taxon>Sphingobacterium</taxon>
    </lineage>
</organism>
<gene>
    <name evidence="2" type="ORF">DCO56_10430</name>
</gene>
<sequence length="301" mass="33479">MKQRKLGNSGLMVSEIGLGCMSLKSNQPKQSKDIIQKAFDIGITFFDTADLYDKGQNEMAVGDSVQAFRKQIVLASKVGNLWRADGSGWDWKASKDYIVKAIEGSLSRLKTDYIDLYQLHGGTIDDPIDEIIEAFELLKKQGKIRAYGLSSIRPNVIKEFLSKSAISSVMMQYNLLDRRLEEEMDTLLTANDVSILARGTLAKGLLVNKPVEPYLQYTSGEVSHLLRNLDKMVKQSGKDRTTEALSYVLSNAAVATAVVGVSTRLQLDELTATKQQLAQLNAQDKKKLLDGVRSLLYTEHR</sequence>
<dbReference type="SUPFAM" id="SSF51430">
    <property type="entry name" value="NAD(P)-linked oxidoreductase"/>
    <property type="match status" value="1"/>
</dbReference>
<feature type="domain" description="NADP-dependent oxidoreductase" evidence="1">
    <location>
        <begin position="15"/>
        <end position="272"/>
    </location>
</feature>
<dbReference type="Pfam" id="PF00248">
    <property type="entry name" value="Aldo_ket_red"/>
    <property type="match status" value="1"/>
</dbReference>
<proteinExistence type="predicted"/>
<dbReference type="PANTHER" id="PTHR43312">
    <property type="entry name" value="D-THREO-ALDOSE 1-DEHYDROGENASE"/>
    <property type="match status" value="1"/>
</dbReference>
<dbReference type="PANTHER" id="PTHR43312:SF1">
    <property type="entry name" value="NADP-DEPENDENT OXIDOREDUCTASE DOMAIN-CONTAINING PROTEIN"/>
    <property type="match status" value="1"/>
</dbReference>
<comment type="caution">
    <text evidence="2">The sequence shown here is derived from an EMBL/GenBank/DDBJ whole genome shotgun (WGS) entry which is preliminary data.</text>
</comment>
<dbReference type="InterPro" id="IPR020471">
    <property type="entry name" value="AKR"/>
</dbReference>
<reference evidence="2 3" key="1">
    <citation type="submission" date="2018-04" db="EMBL/GenBank/DDBJ databases">
        <title>Sphingobacterium sp. M46 Genome.</title>
        <authorList>
            <person name="Cheng J."/>
            <person name="Li Y."/>
        </authorList>
    </citation>
    <scope>NUCLEOTIDE SEQUENCE [LARGE SCALE GENOMIC DNA]</scope>
    <source>
        <strain evidence="2 3">M46</strain>
    </source>
</reference>